<name>A0A7X5J6W6_9HYPH</name>
<proteinExistence type="predicted"/>
<organism evidence="1 2">
    <name type="scientific">Pannonibacter tanglangensis</name>
    <dbReference type="NCBI Taxonomy" id="2750084"/>
    <lineage>
        <taxon>Bacteria</taxon>
        <taxon>Pseudomonadati</taxon>
        <taxon>Pseudomonadota</taxon>
        <taxon>Alphaproteobacteria</taxon>
        <taxon>Hyphomicrobiales</taxon>
        <taxon>Stappiaceae</taxon>
        <taxon>Pannonibacter</taxon>
    </lineage>
</organism>
<dbReference type="EMBL" id="JAABLQ010000001">
    <property type="protein sequence ID" value="NBN76817.1"/>
    <property type="molecule type" value="Genomic_DNA"/>
</dbReference>
<dbReference type="Proteomes" id="UP000586722">
    <property type="component" value="Unassembled WGS sequence"/>
</dbReference>
<dbReference type="RefSeq" id="WP_161707574.1">
    <property type="nucleotide sequence ID" value="NZ_JAABLQ010000001.1"/>
</dbReference>
<protein>
    <submittedName>
        <fullName evidence="1">Uncharacterized protein</fullName>
    </submittedName>
</protein>
<accession>A0A7X5J6W6</accession>
<keyword evidence="2" id="KW-1185">Reference proteome</keyword>
<sequence>MAASPQFTGTPLFGSAVVSTANTNRDGSGTLATVLTLPAGGGRIDRAVLKATGNTTAGMLRLFVHDGTTARCITEIPVPAITVGATVASFETVIDFATGESSAYGLVLPAGHSLRACTHVAETFHVMAFGGQF</sequence>
<comment type="caution">
    <text evidence="1">The sequence shown here is derived from an EMBL/GenBank/DDBJ whole genome shotgun (WGS) entry which is preliminary data.</text>
</comment>
<gene>
    <name evidence="1" type="ORF">GWI72_00880</name>
</gene>
<reference evidence="2" key="1">
    <citation type="submission" date="2020-01" db="EMBL/GenBank/DDBJ databases">
        <authorList>
            <person name="Fang Y."/>
            <person name="Sun R."/>
            <person name="Nie L."/>
            <person name="He J."/>
            <person name="Hao L."/>
            <person name="Wang L."/>
            <person name="Su S."/>
            <person name="Lv E."/>
            <person name="Zhang Z."/>
            <person name="Xie R."/>
            <person name="Liu H."/>
        </authorList>
    </citation>
    <scope>NUCLEOTIDE SEQUENCE [LARGE SCALE GENOMIC DNA]</scope>
    <source>
        <strain evidence="2">XCT-53</strain>
    </source>
</reference>
<evidence type="ECO:0000313" key="1">
    <source>
        <dbReference type="EMBL" id="NBN76817.1"/>
    </source>
</evidence>
<dbReference type="AlphaFoldDB" id="A0A7X5J6W6"/>
<evidence type="ECO:0000313" key="2">
    <source>
        <dbReference type="Proteomes" id="UP000586722"/>
    </source>
</evidence>